<dbReference type="Proteomes" id="UP000194641">
    <property type="component" value="Unassembled WGS sequence"/>
</dbReference>
<organism evidence="1 2">
    <name type="scientific">Acetobacter indonesiensis</name>
    <dbReference type="NCBI Taxonomy" id="104101"/>
    <lineage>
        <taxon>Bacteria</taxon>
        <taxon>Pseudomonadati</taxon>
        <taxon>Pseudomonadota</taxon>
        <taxon>Alphaproteobacteria</taxon>
        <taxon>Acetobacterales</taxon>
        <taxon>Acetobacteraceae</taxon>
        <taxon>Acetobacter</taxon>
    </lineage>
</organism>
<comment type="caution">
    <text evidence="1">The sequence shown here is derived from an EMBL/GenBank/DDBJ whole genome shotgun (WGS) entry which is preliminary data.</text>
</comment>
<evidence type="ECO:0000313" key="1">
    <source>
        <dbReference type="EMBL" id="OUI91414.1"/>
    </source>
</evidence>
<protein>
    <submittedName>
        <fullName evidence="1">Uncharacterized protein</fullName>
    </submittedName>
</protein>
<gene>
    <name evidence="1" type="ORF">HK17_11485</name>
</gene>
<name>A0A252ANI0_9PROT</name>
<feature type="non-terminal residue" evidence="1">
    <location>
        <position position="115"/>
    </location>
</feature>
<evidence type="ECO:0000313" key="2">
    <source>
        <dbReference type="Proteomes" id="UP000194641"/>
    </source>
</evidence>
<dbReference type="RefSeq" id="WP_370684447.1">
    <property type="nucleotide sequence ID" value="NZ_JOPA01000036.1"/>
</dbReference>
<sequence>MATNKFLPFAAGDDANVMSDDDYANALATNGAFQKGVTTGQASSKQANKTWRQSSLMAAAIAQVIVDFGQDAHDALTPEQLAALIRSALLTQTTADARYVRGIWNTTTDQRILSI</sequence>
<accession>A0A252ANI0</accession>
<dbReference type="AlphaFoldDB" id="A0A252ANI0"/>
<dbReference type="EMBL" id="JOPA01000036">
    <property type="protein sequence ID" value="OUI91414.1"/>
    <property type="molecule type" value="Genomic_DNA"/>
</dbReference>
<reference evidence="2" key="1">
    <citation type="submission" date="2014-06" db="EMBL/GenBank/DDBJ databases">
        <authorList>
            <person name="Winans N.J."/>
            <person name="Newell P.D."/>
            <person name="Douglas A.E."/>
        </authorList>
    </citation>
    <scope>NUCLEOTIDE SEQUENCE [LARGE SCALE GENOMIC DNA]</scope>
</reference>
<proteinExistence type="predicted"/>